<dbReference type="InterPro" id="IPR036610">
    <property type="entry name" value="PEBP-like_sf"/>
</dbReference>
<dbReference type="RefSeq" id="XP_008061762.1">
    <property type="nucleotide sequence ID" value="XM_008063571.1"/>
</dbReference>
<dbReference type="AlphaFoldDB" id="A0A1U7U922"/>
<dbReference type="CTD" id="157310"/>
<dbReference type="Proteomes" id="UP000189704">
    <property type="component" value="Unplaced"/>
</dbReference>
<dbReference type="SUPFAM" id="SSF49777">
    <property type="entry name" value="PEBP-like"/>
    <property type="match status" value="1"/>
</dbReference>
<dbReference type="PANTHER" id="PTHR11362">
    <property type="entry name" value="PHOSPHATIDYLETHANOLAMINE-BINDING PROTEIN"/>
    <property type="match status" value="1"/>
</dbReference>
<accession>A0A1U7U922</accession>
<dbReference type="CDD" id="cd00866">
    <property type="entry name" value="PEBP_euk"/>
    <property type="match status" value="1"/>
</dbReference>
<dbReference type="PANTHER" id="PTHR11362:SF82">
    <property type="entry name" value="PHOSPHATIDYLETHANOLAMINE-BINDING PROTEIN 4"/>
    <property type="match status" value="1"/>
</dbReference>
<keyword evidence="1" id="KW-1185">Reference proteome</keyword>
<organism evidence="1 2">
    <name type="scientific">Carlito syrichta</name>
    <name type="common">Philippine tarsier</name>
    <name type="synonym">Tarsius syrichta</name>
    <dbReference type="NCBI Taxonomy" id="1868482"/>
    <lineage>
        <taxon>Eukaryota</taxon>
        <taxon>Metazoa</taxon>
        <taxon>Chordata</taxon>
        <taxon>Craniata</taxon>
        <taxon>Vertebrata</taxon>
        <taxon>Euteleostomi</taxon>
        <taxon>Mammalia</taxon>
        <taxon>Eutheria</taxon>
        <taxon>Euarchontoglires</taxon>
        <taxon>Primates</taxon>
        <taxon>Haplorrhini</taxon>
        <taxon>Tarsiiformes</taxon>
        <taxon>Tarsiidae</taxon>
        <taxon>Carlito</taxon>
    </lineage>
</organism>
<dbReference type="Gene3D" id="3.90.280.10">
    <property type="entry name" value="PEBP-like"/>
    <property type="match status" value="1"/>
</dbReference>
<evidence type="ECO:0000313" key="1">
    <source>
        <dbReference type="Proteomes" id="UP000189704"/>
    </source>
</evidence>
<dbReference type="InterPro" id="IPR035810">
    <property type="entry name" value="PEBP_euk"/>
</dbReference>
<dbReference type="InterPro" id="IPR008914">
    <property type="entry name" value="PEBP"/>
</dbReference>
<proteinExistence type="predicted"/>
<dbReference type="OrthoDB" id="2506647at2759"/>
<name>A0A1U7U922_CARSF</name>
<dbReference type="Pfam" id="PF01161">
    <property type="entry name" value="PBP"/>
    <property type="match status" value="1"/>
</dbReference>
<dbReference type="KEGG" id="csyr:103265925"/>
<evidence type="ECO:0000313" key="2">
    <source>
        <dbReference type="RefSeq" id="XP_008061762.1"/>
    </source>
</evidence>
<reference evidence="2" key="1">
    <citation type="submission" date="2025-08" db="UniProtKB">
        <authorList>
            <consortium name="RefSeq"/>
        </authorList>
    </citation>
    <scope>IDENTIFICATION</scope>
</reference>
<dbReference type="GeneID" id="103265925"/>
<gene>
    <name evidence="2" type="primary">PEBP4</name>
</gene>
<protein>
    <submittedName>
        <fullName evidence="2">Phosphatidylethanolamine-binding protein 4</fullName>
    </submittedName>
</protein>
<sequence>MGELQVSYPEMGDISCKIVPDCNGYRQKITQWPKPVVKYPRAVDGSTYILMMVDPDAPSRADPRFKYWRHWLVADINGSTMRNGNIEGSVLTEYGAPTPPPQTGFHRYQFFLYLQERRNITLRPQESPYRQFWRMDDFLSHYQITKKRGSTQFMTQNPMN</sequence>